<dbReference type="Gramene" id="PGSC0003DMT400097108">
    <property type="protein sequence ID" value="PGSC0003DMT400097108"/>
    <property type="gene ID" value="PGSC0003DMG400046679"/>
</dbReference>
<keyword evidence="3" id="KW-1185">Reference proteome</keyword>
<evidence type="ECO:0000313" key="2">
    <source>
        <dbReference type="EnsemblPlants" id="PGSC0003DMT400097108"/>
    </source>
</evidence>
<organism evidence="2 3">
    <name type="scientific">Solanum tuberosum</name>
    <name type="common">Potato</name>
    <dbReference type="NCBI Taxonomy" id="4113"/>
    <lineage>
        <taxon>Eukaryota</taxon>
        <taxon>Viridiplantae</taxon>
        <taxon>Streptophyta</taxon>
        <taxon>Embryophyta</taxon>
        <taxon>Tracheophyta</taxon>
        <taxon>Spermatophyta</taxon>
        <taxon>Magnoliopsida</taxon>
        <taxon>eudicotyledons</taxon>
        <taxon>Gunneridae</taxon>
        <taxon>Pentapetalae</taxon>
        <taxon>asterids</taxon>
        <taxon>lamiids</taxon>
        <taxon>Solanales</taxon>
        <taxon>Solanaceae</taxon>
        <taxon>Solanoideae</taxon>
        <taxon>Solaneae</taxon>
        <taxon>Solanum</taxon>
    </lineage>
</organism>
<dbReference type="PaxDb" id="4113-PGSC0003DMT400097108"/>
<evidence type="ECO:0000313" key="3">
    <source>
        <dbReference type="Proteomes" id="UP000011115"/>
    </source>
</evidence>
<reference evidence="2" key="2">
    <citation type="submission" date="2015-06" db="UniProtKB">
        <authorList>
            <consortium name="EnsemblPlants"/>
        </authorList>
    </citation>
    <scope>IDENTIFICATION</scope>
    <source>
        <strain evidence="2">DM1-3 516 R44</strain>
    </source>
</reference>
<protein>
    <submittedName>
        <fullName evidence="2">Uncharacterized protein</fullName>
    </submittedName>
</protein>
<evidence type="ECO:0000256" key="1">
    <source>
        <dbReference type="SAM" id="MobiDB-lite"/>
    </source>
</evidence>
<dbReference type="HOGENOM" id="CLU_2150387_0_0_1"/>
<proteinExistence type="predicted"/>
<accession>M1DZX7</accession>
<sequence length="112" mass="12495">MPAQVAKQAEQPVQVPTPIMPESLMKIFDEQPTTQSLDDIWGKLPKNKYGKRKKKVGESDDELPVDLSREVRRQEMKARKASRKDAREKEALEKQQRDAVLAGASGSGAPVP</sequence>
<name>M1DZX7_SOLTU</name>
<dbReference type="InParanoid" id="M1DZX7"/>
<feature type="compositionally biased region" description="Basic and acidic residues" evidence="1">
    <location>
        <begin position="67"/>
        <end position="97"/>
    </location>
</feature>
<dbReference type="EnsemblPlants" id="PGSC0003DMT400097108">
    <property type="protein sequence ID" value="PGSC0003DMT400097108"/>
    <property type="gene ID" value="PGSC0003DMG400046679"/>
</dbReference>
<dbReference type="Proteomes" id="UP000011115">
    <property type="component" value="Unassembled WGS sequence"/>
</dbReference>
<dbReference type="AlphaFoldDB" id="M1DZX7"/>
<reference evidence="3" key="1">
    <citation type="journal article" date="2011" name="Nature">
        <title>Genome sequence and analysis of the tuber crop potato.</title>
        <authorList>
            <consortium name="The Potato Genome Sequencing Consortium"/>
        </authorList>
    </citation>
    <scope>NUCLEOTIDE SEQUENCE [LARGE SCALE GENOMIC DNA]</scope>
    <source>
        <strain evidence="3">cv. DM1-3 516 R44</strain>
    </source>
</reference>
<feature type="region of interest" description="Disordered" evidence="1">
    <location>
        <begin position="50"/>
        <end position="112"/>
    </location>
</feature>